<dbReference type="RefSeq" id="WP_382185241.1">
    <property type="nucleotide sequence ID" value="NZ_JBHSZI010000001.1"/>
</dbReference>
<organism evidence="1 2">
    <name type="scientific">Halovenus salina</name>
    <dbReference type="NCBI Taxonomy" id="1510225"/>
    <lineage>
        <taxon>Archaea</taxon>
        <taxon>Methanobacteriati</taxon>
        <taxon>Methanobacteriota</taxon>
        <taxon>Stenosarchaea group</taxon>
        <taxon>Halobacteria</taxon>
        <taxon>Halobacteriales</taxon>
        <taxon>Haloarculaceae</taxon>
        <taxon>Halovenus</taxon>
    </lineage>
</organism>
<name>A0ABD5VYL8_9EURY</name>
<dbReference type="InterPro" id="IPR003719">
    <property type="entry name" value="Phenazine_PhzF-like"/>
</dbReference>
<dbReference type="AlphaFoldDB" id="A0ABD5VYL8"/>
<dbReference type="SUPFAM" id="SSF54506">
    <property type="entry name" value="Diaminopimelate epimerase-like"/>
    <property type="match status" value="1"/>
</dbReference>
<evidence type="ECO:0000313" key="2">
    <source>
        <dbReference type="Proteomes" id="UP001596445"/>
    </source>
</evidence>
<accession>A0ABD5VYL8</accession>
<dbReference type="Proteomes" id="UP001596445">
    <property type="component" value="Unassembled WGS sequence"/>
</dbReference>
<dbReference type="PIRSF" id="PIRSF016184">
    <property type="entry name" value="PhzC_PhzF"/>
    <property type="match status" value="1"/>
</dbReference>
<gene>
    <name evidence="1" type="ORF">ACFQQG_09385</name>
</gene>
<dbReference type="PANTHER" id="PTHR13774">
    <property type="entry name" value="PHENAZINE BIOSYNTHESIS PROTEIN"/>
    <property type="match status" value="1"/>
</dbReference>
<dbReference type="Pfam" id="PF02567">
    <property type="entry name" value="PhzC-PhzF"/>
    <property type="match status" value="1"/>
</dbReference>
<dbReference type="NCBIfam" id="TIGR00654">
    <property type="entry name" value="PhzF_family"/>
    <property type="match status" value="1"/>
</dbReference>
<protein>
    <submittedName>
        <fullName evidence="1">PhzF family phenazine biosynthesis protein</fullName>
    </submittedName>
</protein>
<evidence type="ECO:0000313" key="1">
    <source>
        <dbReference type="EMBL" id="MFC7058348.1"/>
    </source>
</evidence>
<dbReference type="EMBL" id="JBHSZI010000001">
    <property type="protein sequence ID" value="MFC7058348.1"/>
    <property type="molecule type" value="Genomic_DNA"/>
</dbReference>
<dbReference type="PANTHER" id="PTHR13774:SF32">
    <property type="entry name" value="ANTISENSE-ENHANCING SEQUENCE 1"/>
    <property type="match status" value="1"/>
</dbReference>
<comment type="caution">
    <text evidence="1">The sequence shown here is derived from an EMBL/GenBank/DDBJ whole genome shotgun (WGS) entry which is preliminary data.</text>
</comment>
<reference evidence="1 2" key="1">
    <citation type="journal article" date="2019" name="Int. J. Syst. Evol. Microbiol.">
        <title>The Global Catalogue of Microorganisms (GCM) 10K type strain sequencing project: providing services to taxonomists for standard genome sequencing and annotation.</title>
        <authorList>
            <consortium name="The Broad Institute Genomics Platform"/>
            <consortium name="The Broad Institute Genome Sequencing Center for Infectious Disease"/>
            <person name="Wu L."/>
            <person name="Ma J."/>
        </authorList>
    </citation>
    <scope>NUCLEOTIDE SEQUENCE [LARGE SCALE GENOMIC DNA]</scope>
    <source>
        <strain evidence="1 2">JCM 30072</strain>
    </source>
</reference>
<proteinExistence type="predicted"/>
<keyword evidence="2" id="KW-1185">Reference proteome</keyword>
<sequence length="320" mass="34654">MTHSFHIVDVFAQEKYAGNQLAVVTGAGDLSGEEMQAIAAEMDYSETTFVTGEPTDSGWPVRIFTPTEEVPFAGHPTLGTASVIRQELADGTPESVVLDLQVGEVPVDVRNEEGTELLWMRQQPPEFGESLDHAELADVLGLDAEQVDDAWPVQVVSTGLPTIIVPLEDRAALEGIDLDRQAYDDLVAGREAKLVHAVCSEPREAEHDLAVRMFSPYYGVPEDPATGSANGCLAAYLSKHEYLGSPSVDVRVEQGYEMGRPSVLSLRAEPDGDEVAVQVGGQVVPVARGDLLRRLMPYTPSARESTATCRLHHAQTQLHV</sequence>
<dbReference type="Gene3D" id="3.10.310.10">
    <property type="entry name" value="Diaminopimelate Epimerase, Chain A, domain 1"/>
    <property type="match status" value="2"/>
</dbReference>